<feature type="transmembrane region" description="Helical" evidence="1">
    <location>
        <begin position="42"/>
        <end position="64"/>
    </location>
</feature>
<sequence>MYFISAKILKNCASPEKNFCNFMIKMVRAFSSVEKKRRKKGFTLLTSPVFIVSTVLIVLLFWLFSQYLLSRVSVDSPDFDQNHDDHPYLVNETSIKTHINILFFTMGLLSDSKQRRSKGISGYGEFLMQRSFQYILQQIQYHYFEIKSAHMFDRWLQCVIQNKSFEHTHSRQSDYFPLNMDYFFFDEFTWIDKKLNIRPLLLCSSGDISLSQRYNCSFMIKRTYIFDYFGHFTWYAEPFQNWSRLFFHYLTPNHFLKAVRTLDNTNEAFLGLSSFFLKKKKNQNPKFFLHSNNQKYGVHEEIEEEMQLLSKKRQPLLFSAVPTITSSEHKSELRYGIIYGHSPGIFVDNNVRQMLVNVMNYLSTYHPQIRLKSVISSEFVGSLKELLPNVDFVGFQPSRQKWLSLLQNSYFLLGVGIHPYVFIFFFLFLYQKVQKKKKKKGVNE</sequence>
<accession>X6MQJ0</accession>
<comment type="caution">
    <text evidence="2">The sequence shown here is derived from an EMBL/GenBank/DDBJ whole genome shotgun (WGS) entry which is preliminary data.</text>
</comment>
<gene>
    <name evidence="2" type="ORF">RFI_22014</name>
</gene>
<dbReference type="Proteomes" id="UP000023152">
    <property type="component" value="Unassembled WGS sequence"/>
</dbReference>
<organism evidence="2 3">
    <name type="scientific">Reticulomyxa filosa</name>
    <dbReference type="NCBI Taxonomy" id="46433"/>
    <lineage>
        <taxon>Eukaryota</taxon>
        <taxon>Sar</taxon>
        <taxon>Rhizaria</taxon>
        <taxon>Retaria</taxon>
        <taxon>Foraminifera</taxon>
        <taxon>Monothalamids</taxon>
        <taxon>Reticulomyxidae</taxon>
        <taxon>Reticulomyxa</taxon>
    </lineage>
</organism>
<keyword evidence="1" id="KW-1133">Transmembrane helix</keyword>
<dbReference type="EMBL" id="ASPP01019206">
    <property type="protein sequence ID" value="ETO15350.1"/>
    <property type="molecule type" value="Genomic_DNA"/>
</dbReference>
<reference evidence="2 3" key="1">
    <citation type="journal article" date="2013" name="Curr. Biol.">
        <title>The Genome of the Foraminiferan Reticulomyxa filosa.</title>
        <authorList>
            <person name="Glockner G."/>
            <person name="Hulsmann N."/>
            <person name="Schleicher M."/>
            <person name="Noegel A.A."/>
            <person name="Eichinger L."/>
            <person name="Gallinger C."/>
            <person name="Pawlowski J."/>
            <person name="Sierra R."/>
            <person name="Euteneuer U."/>
            <person name="Pillet L."/>
            <person name="Moustafa A."/>
            <person name="Platzer M."/>
            <person name="Groth M."/>
            <person name="Szafranski K."/>
            <person name="Schliwa M."/>
        </authorList>
    </citation>
    <scope>NUCLEOTIDE SEQUENCE [LARGE SCALE GENOMIC DNA]</scope>
</reference>
<feature type="transmembrane region" description="Helical" evidence="1">
    <location>
        <begin position="410"/>
        <end position="430"/>
    </location>
</feature>
<evidence type="ECO:0000313" key="2">
    <source>
        <dbReference type="EMBL" id="ETO15350.1"/>
    </source>
</evidence>
<keyword evidence="1" id="KW-0812">Transmembrane</keyword>
<keyword evidence="3" id="KW-1185">Reference proteome</keyword>
<dbReference type="AlphaFoldDB" id="X6MQJ0"/>
<protein>
    <submittedName>
        <fullName evidence="2">Uncharacterized protein</fullName>
    </submittedName>
</protein>
<name>X6MQJ0_RETFI</name>
<proteinExistence type="predicted"/>
<evidence type="ECO:0000313" key="3">
    <source>
        <dbReference type="Proteomes" id="UP000023152"/>
    </source>
</evidence>
<keyword evidence="1" id="KW-0472">Membrane</keyword>
<evidence type="ECO:0000256" key="1">
    <source>
        <dbReference type="SAM" id="Phobius"/>
    </source>
</evidence>